<accession>A0ACC3Z7D9</accession>
<gene>
    <name evidence="1" type="ORF">CTRU02_206608</name>
</gene>
<keyword evidence="2" id="KW-1185">Reference proteome</keyword>
<proteinExistence type="predicted"/>
<comment type="caution">
    <text evidence="1">The sequence shown here is derived from an EMBL/GenBank/DDBJ whole genome shotgun (WGS) entry which is preliminary data.</text>
</comment>
<sequence length="345" mass="38095">MSHDDGLKEHQYSLPEPICVQYSFSQLVPTGQGISTQIRLLSVCDTLFITVHGDRDVLVWDLTRNAPPQRVEIDFVMDRITGIAFSPSNNNVIAVSFQDGAEHGVFAYDWSNKTTEAVFGTGSDFHSVQFSPDGRLLAWISAGSIDVWETIVNTHVITLREGKNKTNGLPVSKFAFTPDSKEIATLDRSGRMTTWDVPRWLYLKESRAKAAWDGVGREAMQLVADGRRVMASCRQTDGTSPWTWRLTTWWPENGGRGELEMNGCAFAWLPRHGAFVATVQADGGRLRIRDARNGVCLDQSTQGIAKTGKTPLVVAATIAVGDRVMVTQIANGRTTVWHLTAAIDE</sequence>
<evidence type="ECO:0000313" key="2">
    <source>
        <dbReference type="Proteomes" id="UP000805649"/>
    </source>
</evidence>
<dbReference type="EMBL" id="VUJX02000003">
    <property type="protein sequence ID" value="KAL0939998.1"/>
    <property type="molecule type" value="Genomic_DNA"/>
</dbReference>
<reference evidence="1 2" key="1">
    <citation type="journal article" date="2020" name="Phytopathology">
        <title>Genome Sequence Resources of Colletotrichum truncatum, C. plurivorum, C. musicola, and C. sojae: Four Species Pathogenic to Soybean (Glycine max).</title>
        <authorList>
            <person name="Rogerio F."/>
            <person name="Boufleur T.R."/>
            <person name="Ciampi-Guillardi M."/>
            <person name="Sukno S.A."/>
            <person name="Thon M.R."/>
            <person name="Massola Junior N.S."/>
            <person name="Baroncelli R."/>
        </authorList>
    </citation>
    <scope>NUCLEOTIDE SEQUENCE [LARGE SCALE GENOMIC DNA]</scope>
    <source>
        <strain evidence="1 2">CMES1059</strain>
    </source>
</reference>
<dbReference type="Proteomes" id="UP000805649">
    <property type="component" value="Unassembled WGS sequence"/>
</dbReference>
<name>A0ACC3Z7D9_COLTU</name>
<protein>
    <submittedName>
        <fullName evidence="1">WD-40 repeat protein</fullName>
    </submittedName>
</protein>
<evidence type="ECO:0000313" key="1">
    <source>
        <dbReference type="EMBL" id="KAL0939998.1"/>
    </source>
</evidence>
<organism evidence="1 2">
    <name type="scientific">Colletotrichum truncatum</name>
    <name type="common">Anthracnose fungus</name>
    <name type="synonym">Colletotrichum capsici</name>
    <dbReference type="NCBI Taxonomy" id="5467"/>
    <lineage>
        <taxon>Eukaryota</taxon>
        <taxon>Fungi</taxon>
        <taxon>Dikarya</taxon>
        <taxon>Ascomycota</taxon>
        <taxon>Pezizomycotina</taxon>
        <taxon>Sordariomycetes</taxon>
        <taxon>Hypocreomycetidae</taxon>
        <taxon>Glomerellales</taxon>
        <taxon>Glomerellaceae</taxon>
        <taxon>Colletotrichum</taxon>
        <taxon>Colletotrichum truncatum species complex</taxon>
    </lineage>
</organism>